<dbReference type="GO" id="GO:0009166">
    <property type="term" value="P:nucleotide catabolic process"/>
    <property type="evidence" value="ECO:0007669"/>
    <property type="project" value="InterPro"/>
</dbReference>
<dbReference type="PRINTS" id="PR01607">
    <property type="entry name" value="APYRASEFAMLY"/>
</dbReference>
<dbReference type="InterPro" id="IPR006179">
    <property type="entry name" value="5_nucleotidase/apyrase"/>
</dbReference>
<evidence type="ECO:0000259" key="2">
    <source>
        <dbReference type="Pfam" id="PF00149"/>
    </source>
</evidence>
<dbReference type="AlphaFoldDB" id="A0A8U0A7A6"/>
<geneLocation type="plasmid" evidence="4 5">
    <name>unnamed3</name>
</geneLocation>
<dbReference type="RefSeq" id="WP_247995659.1">
    <property type="nucleotide sequence ID" value="NZ_CP096022.1"/>
</dbReference>
<proteinExistence type="predicted"/>
<evidence type="ECO:0000313" key="5">
    <source>
        <dbReference type="Proteomes" id="UP000831768"/>
    </source>
</evidence>
<feature type="domain" description="Calcineurin-like phosphoesterase" evidence="2">
    <location>
        <begin position="4"/>
        <end position="200"/>
    </location>
</feature>
<dbReference type="CDD" id="cd00845">
    <property type="entry name" value="MPP_UshA_N_like"/>
    <property type="match status" value="1"/>
</dbReference>
<dbReference type="PANTHER" id="PTHR11575">
    <property type="entry name" value="5'-NUCLEOTIDASE-RELATED"/>
    <property type="match status" value="1"/>
</dbReference>
<dbReference type="InterPro" id="IPR036907">
    <property type="entry name" value="5'-Nucleotdase_C_sf"/>
</dbReference>
<evidence type="ECO:0000259" key="3">
    <source>
        <dbReference type="Pfam" id="PF02872"/>
    </source>
</evidence>
<gene>
    <name evidence="4" type="ORF">MW046_18280</name>
</gene>
<dbReference type="KEGG" id="haad:MW046_18280"/>
<dbReference type="InterPro" id="IPR008334">
    <property type="entry name" value="5'-Nucleotdase_C"/>
</dbReference>
<dbReference type="Pfam" id="PF02872">
    <property type="entry name" value="5_nucleotid_C"/>
    <property type="match status" value="1"/>
</dbReference>
<dbReference type="GeneID" id="71930037"/>
<keyword evidence="1" id="KW-0732">Signal</keyword>
<feature type="domain" description="5'-Nucleotidase C-terminal" evidence="3">
    <location>
        <begin position="262"/>
        <end position="415"/>
    </location>
</feature>
<dbReference type="EMBL" id="CP096022">
    <property type="protein sequence ID" value="UPM45005.1"/>
    <property type="molecule type" value="Genomic_DNA"/>
</dbReference>
<dbReference type="Proteomes" id="UP000831768">
    <property type="component" value="Plasmid unnamed3"/>
</dbReference>
<dbReference type="PANTHER" id="PTHR11575:SF24">
    <property type="entry name" value="5'-NUCLEOTIDASE"/>
    <property type="match status" value="1"/>
</dbReference>
<dbReference type="SUPFAM" id="SSF56300">
    <property type="entry name" value="Metallo-dependent phosphatases"/>
    <property type="match status" value="1"/>
</dbReference>
<keyword evidence="4" id="KW-0614">Plasmid</keyword>
<evidence type="ECO:0000256" key="1">
    <source>
        <dbReference type="ARBA" id="ARBA00022729"/>
    </source>
</evidence>
<name>A0A8U0A7A6_9EURY</name>
<dbReference type="GO" id="GO:0016787">
    <property type="term" value="F:hydrolase activity"/>
    <property type="evidence" value="ECO:0007669"/>
    <property type="project" value="InterPro"/>
</dbReference>
<dbReference type="Gene3D" id="3.60.21.10">
    <property type="match status" value="1"/>
</dbReference>
<dbReference type="InterPro" id="IPR029052">
    <property type="entry name" value="Metallo-depent_PP-like"/>
</dbReference>
<keyword evidence="5" id="KW-1185">Reference proteome</keyword>
<accession>A0A8U0A7A6</accession>
<evidence type="ECO:0000313" key="4">
    <source>
        <dbReference type="EMBL" id="UPM45005.1"/>
    </source>
</evidence>
<dbReference type="SUPFAM" id="SSF55816">
    <property type="entry name" value="5'-nucleotidase (syn. UDP-sugar hydrolase), C-terminal domain"/>
    <property type="match status" value="1"/>
</dbReference>
<sequence>MSLRLLQYSDIENAYDDPERIGRLAGLIEELRDETALVVGTGDNTAPGVLAMVTEAEQALTFFQAVEPDAETFGNHDFDFGPKRTRELVQASPQPWLCANVYDEDDRFGAAEGVVPWTILEAGTDRVGLFGVIDPKTPSMAPAVDNLTFTDPVAEARTAVAELRNRQVDHIVALSHVGSSDDDLAAALDVDAILGGHIHNERLEHRHGTLLTRPGAGGQILFEITLDENVSATRYDVTDAPIDHPVQAALHEQWEQAGLTEVVAHTNASIEWTGASVYEGECQIGNFVADAYRWAADSDVGLQNSGAIRVGPPLTDDVTVGNLASIVPFGAPVVVAAVSGVELCELFRQGDSALVELGDATRWYAHISGAEIVYDHAERSLAEATVDGKPIDPERTYSVATSEYLLQTDLEFPILTPAHRTQTLDTQYEILAAYAREHGINPQLEGRITRHGRSW</sequence>
<dbReference type="InterPro" id="IPR004843">
    <property type="entry name" value="Calcineurin-like_PHP"/>
</dbReference>
<reference evidence="4" key="1">
    <citation type="submission" date="2022-04" db="EMBL/GenBank/DDBJ databases">
        <title>Halocatena sp. nov., isolated from a salt lake.</title>
        <authorList>
            <person name="Cui H.-L."/>
        </authorList>
    </citation>
    <scope>NUCLEOTIDE SEQUENCE</scope>
    <source>
        <strain evidence="4">AD-1</strain>
        <plasmid evidence="4">unnamed3</plasmid>
    </source>
</reference>
<organism evidence="4 5">
    <name type="scientific">Halocatena salina</name>
    <dbReference type="NCBI Taxonomy" id="2934340"/>
    <lineage>
        <taxon>Archaea</taxon>
        <taxon>Methanobacteriati</taxon>
        <taxon>Methanobacteriota</taxon>
        <taxon>Stenosarchaea group</taxon>
        <taxon>Halobacteria</taxon>
        <taxon>Halobacteriales</taxon>
        <taxon>Natronomonadaceae</taxon>
        <taxon>Halocatena</taxon>
    </lineage>
</organism>
<dbReference type="Pfam" id="PF00149">
    <property type="entry name" value="Metallophos"/>
    <property type="match status" value="1"/>
</dbReference>
<dbReference type="Gene3D" id="3.90.780.10">
    <property type="entry name" value="5'-Nucleotidase, C-terminal domain"/>
    <property type="match status" value="1"/>
</dbReference>
<protein>
    <submittedName>
        <fullName evidence="4">5'-nucleotidase C-terminal domain-containing protein</fullName>
    </submittedName>
</protein>